<feature type="domain" description="D-isomer specific 2-hydroxyacid dehydrogenase catalytic" evidence="5">
    <location>
        <begin position="6"/>
        <end position="332"/>
    </location>
</feature>
<evidence type="ECO:0000256" key="1">
    <source>
        <dbReference type="ARBA" id="ARBA00005854"/>
    </source>
</evidence>
<proteinExistence type="inferred from homology"/>
<evidence type="ECO:0000256" key="2">
    <source>
        <dbReference type="ARBA" id="ARBA00023002"/>
    </source>
</evidence>
<dbReference type="PROSITE" id="PS00671">
    <property type="entry name" value="D_2_HYDROXYACID_DH_3"/>
    <property type="match status" value="1"/>
</dbReference>
<comment type="caution">
    <text evidence="8">The sequence shown here is derived from an EMBL/GenBank/DDBJ whole genome shotgun (WGS) entry which is preliminary data.</text>
</comment>
<dbReference type="Pfam" id="PF00389">
    <property type="entry name" value="2-Hacid_dh"/>
    <property type="match status" value="1"/>
</dbReference>
<dbReference type="AlphaFoldDB" id="A0A931YDQ8"/>
<reference evidence="8" key="1">
    <citation type="submission" date="2020-07" db="EMBL/GenBank/DDBJ databases">
        <title>Huge and variable diversity of episymbiotic CPR bacteria and DPANN archaea in groundwater ecosystems.</title>
        <authorList>
            <person name="He C.Y."/>
            <person name="Keren R."/>
            <person name="Whittaker M."/>
            <person name="Farag I.F."/>
            <person name="Doudna J."/>
            <person name="Cate J.H.D."/>
            <person name="Banfield J.F."/>
        </authorList>
    </citation>
    <scope>NUCLEOTIDE SEQUENCE</scope>
    <source>
        <strain evidence="7">NC_groundwater_191_Ag_S-0.1um_45_8</strain>
        <strain evidence="8">NC_groundwater_418_Ag_B-0.1um_45_10</strain>
    </source>
</reference>
<dbReference type="GO" id="GO:0008720">
    <property type="term" value="F:D-lactate dehydrogenase (NAD+) activity"/>
    <property type="evidence" value="ECO:0007669"/>
    <property type="project" value="TreeGrafter"/>
</dbReference>
<dbReference type="EMBL" id="JACPHQ010000025">
    <property type="protein sequence ID" value="MBI2466008.1"/>
    <property type="molecule type" value="Genomic_DNA"/>
</dbReference>
<dbReference type="PANTHER" id="PTHR43026">
    <property type="entry name" value="2-HYDROXYACID DEHYDROGENASE HOMOLOG 1-RELATED"/>
    <property type="match status" value="1"/>
</dbReference>
<protein>
    <submittedName>
        <fullName evidence="8">Hydroxyacid dehydrogenase</fullName>
    </submittedName>
</protein>
<dbReference type="GO" id="GO:0051287">
    <property type="term" value="F:NAD binding"/>
    <property type="evidence" value="ECO:0007669"/>
    <property type="project" value="InterPro"/>
</dbReference>
<organism evidence="8 9">
    <name type="scientific">Candidatus Sungiibacteriota bacterium</name>
    <dbReference type="NCBI Taxonomy" id="2750080"/>
    <lineage>
        <taxon>Bacteria</taxon>
        <taxon>Candidatus Sungiibacteriota</taxon>
    </lineage>
</organism>
<evidence type="ECO:0000256" key="4">
    <source>
        <dbReference type="RuleBase" id="RU003719"/>
    </source>
</evidence>
<dbReference type="PROSITE" id="PS00670">
    <property type="entry name" value="D_2_HYDROXYACID_DH_2"/>
    <property type="match status" value="1"/>
</dbReference>
<dbReference type="InterPro" id="IPR006139">
    <property type="entry name" value="D-isomer_2_OHA_DH_cat_dom"/>
</dbReference>
<dbReference type="EMBL" id="JACOYY010000063">
    <property type="protein sequence ID" value="MBI2052456.1"/>
    <property type="molecule type" value="Genomic_DNA"/>
</dbReference>
<evidence type="ECO:0000313" key="7">
    <source>
        <dbReference type="EMBL" id="MBI2052456.1"/>
    </source>
</evidence>
<dbReference type="InterPro" id="IPR029753">
    <property type="entry name" value="D-isomer_DH_CS"/>
</dbReference>
<sequence length="333" mass="36809">MKAVFFEVTDKEKEYISANLPETENVFVAEKINEENAATIREAKIISVFVGHDVTGAVMDALPNLSLIAARSTGFDHIDLEHARAKNIAVANVPAYGSRTVAEFTFGLMLTLSRKIFSARRQMLESEDFSMEKLEGFDLKDKTLGVVGTGRIGRNVIKIARAFEMNVLAADIKPDENFAAEAGFQYMPLEELLKNSDIISLHAPYLPETKHLINSDNIQLMKKGAYLINTARGELVETDALLKALTTGQLAGAGLDVLESERQLKEEAELLTYQPGQIKDFKTLSEDHILINMPQVVVTPHIAFCTAQAREEIIKTTVENIKSFLAATPQNLV</sequence>
<feature type="domain" description="D-isomer specific 2-hydroxyacid dehydrogenase NAD-binding" evidence="6">
    <location>
        <begin position="106"/>
        <end position="303"/>
    </location>
</feature>
<dbReference type="FunFam" id="3.40.50.720:FF:000203">
    <property type="entry name" value="D-3-phosphoglycerate dehydrogenase (SerA)"/>
    <property type="match status" value="1"/>
</dbReference>
<name>A0A931YDQ8_9BACT</name>
<gene>
    <name evidence="7" type="ORF">HYT38_02130</name>
    <name evidence="8" type="ORF">HYV66_02130</name>
</gene>
<dbReference type="Proteomes" id="UP000709672">
    <property type="component" value="Unassembled WGS sequence"/>
</dbReference>
<dbReference type="Pfam" id="PF02826">
    <property type="entry name" value="2-Hacid_dh_C"/>
    <property type="match status" value="1"/>
</dbReference>
<keyword evidence="2 4" id="KW-0560">Oxidoreductase</keyword>
<evidence type="ECO:0000313" key="8">
    <source>
        <dbReference type="EMBL" id="MBI2466008.1"/>
    </source>
</evidence>
<dbReference type="Gene3D" id="3.40.50.720">
    <property type="entry name" value="NAD(P)-binding Rossmann-like Domain"/>
    <property type="match status" value="2"/>
</dbReference>
<accession>A0A931YDQ8</accession>
<dbReference type="SUPFAM" id="SSF51735">
    <property type="entry name" value="NAD(P)-binding Rossmann-fold domains"/>
    <property type="match status" value="1"/>
</dbReference>
<dbReference type="Proteomes" id="UP000786662">
    <property type="component" value="Unassembled WGS sequence"/>
</dbReference>
<dbReference type="InterPro" id="IPR036291">
    <property type="entry name" value="NAD(P)-bd_dom_sf"/>
</dbReference>
<dbReference type="SUPFAM" id="SSF52283">
    <property type="entry name" value="Formate/glycerate dehydrogenase catalytic domain-like"/>
    <property type="match status" value="1"/>
</dbReference>
<dbReference type="InterPro" id="IPR058205">
    <property type="entry name" value="D-LDH-like"/>
</dbReference>
<dbReference type="PANTHER" id="PTHR43026:SF1">
    <property type="entry name" value="2-HYDROXYACID DEHYDROGENASE HOMOLOG 1-RELATED"/>
    <property type="match status" value="1"/>
</dbReference>
<comment type="similarity">
    <text evidence="1 4">Belongs to the D-isomer specific 2-hydroxyacid dehydrogenase family.</text>
</comment>
<keyword evidence="3" id="KW-0520">NAD</keyword>
<evidence type="ECO:0000259" key="5">
    <source>
        <dbReference type="Pfam" id="PF00389"/>
    </source>
</evidence>
<evidence type="ECO:0000259" key="6">
    <source>
        <dbReference type="Pfam" id="PF02826"/>
    </source>
</evidence>
<evidence type="ECO:0000313" key="9">
    <source>
        <dbReference type="Proteomes" id="UP000709672"/>
    </source>
</evidence>
<dbReference type="InterPro" id="IPR006140">
    <property type="entry name" value="D-isomer_DH_NAD-bd"/>
</dbReference>
<evidence type="ECO:0000256" key="3">
    <source>
        <dbReference type="ARBA" id="ARBA00023027"/>
    </source>
</evidence>